<evidence type="ECO:0000313" key="1">
    <source>
        <dbReference type="EMBL" id="KAG5600102.1"/>
    </source>
</evidence>
<evidence type="ECO:0008006" key="3">
    <source>
        <dbReference type="Google" id="ProtNLM"/>
    </source>
</evidence>
<dbReference type="EMBL" id="JACXVP010000006">
    <property type="protein sequence ID" value="KAG5600102.1"/>
    <property type="molecule type" value="Genomic_DNA"/>
</dbReference>
<evidence type="ECO:0000313" key="2">
    <source>
        <dbReference type="Proteomes" id="UP000824120"/>
    </source>
</evidence>
<dbReference type="OrthoDB" id="1428983at2759"/>
<organism evidence="1 2">
    <name type="scientific">Solanum commersonii</name>
    <name type="common">Commerson's wild potato</name>
    <name type="synonym">Commerson's nightshade</name>
    <dbReference type="NCBI Taxonomy" id="4109"/>
    <lineage>
        <taxon>Eukaryota</taxon>
        <taxon>Viridiplantae</taxon>
        <taxon>Streptophyta</taxon>
        <taxon>Embryophyta</taxon>
        <taxon>Tracheophyta</taxon>
        <taxon>Spermatophyta</taxon>
        <taxon>Magnoliopsida</taxon>
        <taxon>eudicotyledons</taxon>
        <taxon>Gunneridae</taxon>
        <taxon>Pentapetalae</taxon>
        <taxon>asterids</taxon>
        <taxon>lamiids</taxon>
        <taxon>Solanales</taxon>
        <taxon>Solanaceae</taxon>
        <taxon>Solanoideae</taxon>
        <taxon>Solaneae</taxon>
        <taxon>Solanum</taxon>
    </lineage>
</organism>
<reference evidence="1 2" key="1">
    <citation type="submission" date="2020-09" db="EMBL/GenBank/DDBJ databases">
        <title>De no assembly of potato wild relative species, Solanum commersonii.</title>
        <authorList>
            <person name="Cho K."/>
        </authorList>
    </citation>
    <scope>NUCLEOTIDE SEQUENCE [LARGE SCALE GENOMIC DNA]</scope>
    <source>
        <strain evidence="1">LZ3.2</strain>
        <tissue evidence="1">Leaf</tissue>
    </source>
</reference>
<sequence length="313" mass="36314">MNSQKASVRLKYIQTQFNIPFIAIQEPMVRAIKIQRYKLKLGTQQCYSNCNNKIWLFWTNDLDVHILDDTEQQVICRALTQSSLVPIHLIIVFSKCTLDDCRGKDVGIYENRFTRGDNRGIPKTIWMILDMMLINEKREDVMRDITAFGDIYDEPKKPEQEIIDLEDIQSRDSNLEIRAVDSVLRQKAKANWLKDGDKNTTYFHSVIKKIRRKLNIQKIQDADGVWFEMNEKIASNSGHPSSPSLFVLSAELLFIMLKNIQEMRRYKGFHTGNFGPQINHLTFTDGIMIFMSSQIKTMNLIMMALTTYEATSG</sequence>
<keyword evidence="2" id="KW-1185">Reference proteome</keyword>
<accession>A0A9J5YMG2</accession>
<dbReference type="AlphaFoldDB" id="A0A9J5YMG2"/>
<proteinExistence type="predicted"/>
<dbReference type="Proteomes" id="UP000824120">
    <property type="component" value="Chromosome 6"/>
</dbReference>
<protein>
    <recommendedName>
        <fullName evidence="3">Reverse transcriptase domain-containing protein</fullName>
    </recommendedName>
</protein>
<name>A0A9J5YMG2_SOLCO</name>
<gene>
    <name evidence="1" type="ORF">H5410_031472</name>
</gene>
<comment type="caution">
    <text evidence="1">The sequence shown here is derived from an EMBL/GenBank/DDBJ whole genome shotgun (WGS) entry which is preliminary data.</text>
</comment>